<name>A0A914DPT6_9BILA</name>
<evidence type="ECO:0000256" key="1">
    <source>
        <dbReference type="SAM" id="MobiDB-lite"/>
    </source>
</evidence>
<dbReference type="Proteomes" id="UP000887540">
    <property type="component" value="Unplaced"/>
</dbReference>
<accession>A0A914DPT6</accession>
<feature type="region of interest" description="Disordered" evidence="1">
    <location>
        <begin position="220"/>
        <end position="249"/>
    </location>
</feature>
<reference evidence="4" key="1">
    <citation type="submission" date="2022-11" db="UniProtKB">
        <authorList>
            <consortium name="WormBaseParasite"/>
        </authorList>
    </citation>
    <scope>IDENTIFICATION</scope>
</reference>
<sequence>MRKKVELFLAVLIFIKLEVEGYYQKHNTEAIAASEEIQALLEKLTHLIAARIENEYHKIPENYSLTGKLKNKTYKTSIGISVDPNGTATPGKSMVYIFDPTKPEAAFFNITTLFNYPLIELGDPVTLDNEASEKSSRNKRNPEPKFVGGRGGGGGGGRGGGGRGSSAARSASKSSSSRNSFGSGGGVFASGVGGARPHLWLFVGGSSSSRSSNYRYISDNEYDAENDTDSTDQACEKRKCSFEERKNRA</sequence>
<dbReference type="AlphaFoldDB" id="A0A914DPT6"/>
<dbReference type="WBParaSite" id="ACRNAN_scaffold3410.g21540.t1">
    <property type="protein sequence ID" value="ACRNAN_scaffold3410.g21540.t1"/>
    <property type="gene ID" value="ACRNAN_scaffold3410.g21540"/>
</dbReference>
<organism evidence="3 4">
    <name type="scientific">Acrobeloides nanus</name>
    <dbReference type="NCBI Taxonomy" id="290746"/>
    <lineage>
        <taxon>Eukaryota</taxon>
        <taxon>Metazoa</taxon>
        <taxon>Ecdysozoa</taxon>
        <taxon>Nematoda</taxon>
        <taxon>Chromadorea</taxon>
        <taxon>Rhabditida</taxon>
        <taxon>Tylenchina</taxon>
        <taxon>Cephalobomorpha</taxon>
        <taxon>Cephaloboidea</taxon>
        <taxon>Cephalobidae</taxon>
        <taxon>Acrobeloides</taxon>
    </lineage>
</organism>
<feature type="chain" id="PRO_5038100303" evidence="2">
    <location>
        <begin position="22"/>
        <end position="249"/>
    </location>
</feature>
<keyword evidence="2" id="KW-0732">Signal</keyword>
<protein>
    <submittedName>
        <fullName evidence="4">Uncharacterized protein</fullName>
    </submittedName>
</protein>
<feature type="compositionally biased region" description="Low complexity" evidence="1">
    <location>
        <begin position="165"/>
        <end position="181"/>
    </location>
</feature>
<feature type="region of interest" description="Disordered" evidence="1">
    <location>
        <begin position="129"/>
        <end position="183"/>
    </location>
</feature>
<proteinExistence type="predicted"/>
<evidence type="ECO:0000256" key="2">
    <source>
        <dbReference type="SAM" id="SignalP"/>
    </source>
</evidence>
<evidence type="ECO:0000313" key="4">
    <source>
        <dbReference type="WBParaSite" id="ACRNAN_scaffold3410.g21540.t1"/>
    </source>
</evidence>
<feature type="compositionally biased region" description="Basic and acidic residues" evidence="1">
    <location>
        <begin position="131"/>
        <end position="143"/>
    </location>
</feature>
<feature type="compositionally biased region" description="Acidic residues" evidence="1">
    <location>
        <begin position="220"/>
        <end position="230"/>
    </location>
</feature>
<feature type="signal peptide" evidence="2">
    <location>
        <begin position="1"/>
        <end position="21"/>
    </location>
</feature>
<keyword evidence="3" id="KW-1185">Reference proteome</keyword>
<feature type="compositionally biased region" description="Gly residues" evidence="1">
    <location>
        <begin position="148"/>
        <end position="164"/>
    </location>
</feature>
<evidence type="ECO:0000313" key="3">
    <source>
        <dbReference type="Proteomes" id="UP000887540"/>
    </source>
</evidence>
<feature type="compositionally biased region" description="Basic and acidic residues" evidence="1">
    <location>
        <begin position="234"/>
        <end position="249"/>
    </location>
</feature>